<evidence type="ECO:0000313" key="2">
    <source>
        <dbReference type="Proteomes" id="UP000234579"/>
    </source>
</evidence>
<dbReference type="EMBL" id="PKGI01000046">
    <property type="protein sequence ID" value="PLA75873.1"/>
    <property type="molecule type" value="Genomic_DNA"/>
</dbReference>
<reference evidence="2" key="1">
    <citation type="submission" date="2017-12" db="EMBL/GenBank/DDBJ databases">
        <authorList>
            <person name="Christensen H."/>
        </authorList>
    </citation>
    <scope>NUCLEOTIDE SEQUENCE [LARGE SCALE GENOMIC DNA]</scope>
    <source>
        <strain evidence="2">268A</strain>
    </source>
</reference>
<dbReference type="RefSeq" id="WP_101812277.1">
    <property type="nucleotide sequence ID" value="NZ_PKGI01000046.1"/>
</dbReference>
<accession>A0A2I2A947</accession>
<dbReference type="AlphaFoldDB" id="A0A2I2A947"/>
<organism evidence="1 2">
    <name type="scientific">Ligilactobacillus agilis</name>
    <dbReference type="NCBI Taxonomy" id="1601"/>
    <lineage>
        <taxon>Bacteria</taxon>
        <taxon>Bacillati</taxon>
        <taxon>Bacillota</taxon>
        <taxon>Bacilli</taxon>
        <taxon>Lactobacillales</taxon>
        <taxon>Lactobacillaceae</taxon>
        <taxon>Ligilactobacillus</taxon>
    </lineage>
</organism>
<evidence type="ECO:0008006" key="3">
    <source>
        <dbReference type="Google" id="ProtNLM"/>
    </source>
</evidence>
<protein>
    <recommendedName>
        <fullName evidence="3">Uracil-DNA glycosylase-like domain-containing protein</fullName>
    </recommendedName>
</protein>
<dbReference type="Proteomes" id="UP000234579">
    <property type="component" value="Unassembled WGS sequence"/>
</dbReference>
<gene>
    <name evidence="1" type="ORF">CYR79_09160</name>
</gene>
<sequence length="214" mass="24822">MSNEQLQTEKDGYIRIVVGQSPYKDDKRYDQEDYLFTRPAFIVSNQAATNNKKLKTLIRVLGMILGKDQVKKYINYYNSTTDGARKIVDDLTSKGIYLANIKDDKEEIISYIEKITKEEGQNTKIKLLLLGSKAIDALNKYSENKNIEVYTYLHPSPIITDLAFKEFVPDKIFDYKFREYSTPKEIKKNFTIKELNVEPSVPYTENNTQTDIES</sequence>
<comment type="caution">
    <text evidence="1">The sequence shown here is derived from an EMBL/GenBank/DDBJ whole genome shotgun (WGS) entry which is preliminary data.</text>
</comment>
<evidence type="ECO:0000313" key="1">
    <source>
        <dbReference type="EMBL" id="PLA75873.1"/>
    </source>
</evidence>
<proteinExistence type="predicted"/>
<name>A0A2I2A947_9LACO</name>